<name>A0A194VHJ6_CYTMA</name>
<dbReference type="SMR" id="A0A194VHJ6"/>
<keyword evidence="3" id="KW-1185">Reference proteome</keyword>
<feature type="region of interest" description="Disordered" evidence="1">
    <location>
        <begin position="22"/>
        <end position="44"/>
    </location>
</feature>
<gene>
    <name evidence="2" type="ORF">VM1G_12008</name>
</gene>
<accession>A0A194VHJ6</accession>
<proteinExistence type="predicted"/>
<dbReference type="EMBL" id="KN796113">
    <property type="protein sequence ID" value="KUI63453.1"/>
    <property type="molecule type" value="Genomic_DNA"/>
</dbReference>
<dbReference type="Proteomes" id="UP000078559">
    <property type="component" value="Unassembled WGS sequence"/>
</dbReference>
<evidence type="ECO:0000313" key="3">
    <source>
        <dbReference type="Proteomes" id="UP000078559"/>
    </source>
</evidence>
<protein>
    <submittedName>
        <fullName evidence="2">Uncharacterized protein</fullName>
    </submittedName>
</protein>
<evidence type="ECO:0000256" key="1">
    <source>
        <dbReference type="SAM" id="MobiDB-lite"/>
    </source>
</evidence>
<reference evidence="2" key="1">
    <citation type="submission" date="2014-12" db="EMBL/GenBank/DDBJ databases">
        <title>Genome Sequence of Valsa Canker Pathogens Uncovers a Specific Adaption of Colonization on Woody Bark.</title>
        <authorList>
            <person name="Yin Z."/>
            <person name="Liu H."/>
            <person name="Gao X."/>
            <person name="Li Z."/>
            <person name="Song N."/>
            <person name="Ke X."/>
            <person name="Dai Q."/>
            <person name="Wu Y."/>
            <person name="Sun Y."/>
            <person name="Xu J.-R."/>
            <person name="Kang Z.K."/>
            <person name="Wang L."/>
            <person name="Huang L."/>
        </authorList>
    </citation>
    <scope>NUCLEOTIDE SEQUENCE [LARGE SCALE GENOMIC DNA]</scope>
    <source>
        <strain evidence="2">03-8</strain>
    </source>
</reference>
<evidence type="ECO:0000313" key="2">
    <source>
        <dbReference type="EMBL" id="KUI63453.1"/>
    </source>
</evidence>
<sequence length="71" mass="8302">MVAEEPRPLPKRQDFFDEVQRQINRGPSRKGHKTGLRGTQKPASKITVTVEQKPRFSFKIRSWFPYLSSKT</sequence>
<organism evidence="2 3">
    <name type="scientific">Cytospora mali</name>
    <name type="common">Apple Valsa canker fungus</name>
    <name type="synonym">Valsa mali</name>
    <dbReference type="NCBI Taxonomy" id="578113"/>
    <lineage>
        <taxon>Eukaryota</taxon>
        <taxon>Fungi</taxon>
        <taxon>Dikarya</taxon>
        <taxon>Ascomycota</taxon>
        <taxon>Pezizomycotina</taxon>
        <taxon>Sordariomycetes</taxon>
        <taxon>Sordariomycetidae</taxon>
        <taxon>Diaporthales</taxon>
        <taxon>Cytosporaceae</taxon>
        <taxon>Cytospora</taxon>
    </lineage>
</organism>
<dbReference type="AlphaFoldDB" id="A0A194VHJ6"/>